<feature type="transmembrane region" description="Helical" evidence="1">
    <location>
        <begin position="93"/>
        <end position="110"/>
    </location>
</feature>
<evidence type="ECO:0000256" key="1">
    <source>
        <dbReference type="SAM" id="Phobius"/>
    </source>
</evidence>
<reference evidence="2" key="1">
    <citation type="journal article" date="2021" name="Proc. Natl. Acad. Sci. U.S.A.">
        <title>A Catalog of Tens of Thousands of Viruses from Human Metagenomes Reveals Hidden Associations with Chronic Diseases.</title>
        <authorList>
            <person name="Tisza M.J."/>
            <person name="Buck C.B."/>
        </authorList>
    </citation>
    <scope>NUCLEOTIDE SEQUENCE</scope>
    <source>
        <strain evidence="2">CtvQY7</strain>
    </source>
</reference>
<dbReference type="EMBL" id="BK016082">
    <property type="protein sequence ID" value="DAF93317.1"/>
    <property type="molecule type" value="Genomic_DNA"/>
</dbReference>
<protein>
    <submittedName>
        <fullName evidence="2">Uncharacterized protein</fullName>
    </submittedName>
</protein>
<organism evidence="2">
    <name type="scientific">Caudovirales sp. ctvQY7</name>
    <dbReference type="NCBI Taxonomy" id="2825774"/>
    <lineage>
        <taxon>Viruses</taxon>
        <taxon>Duplodnaviria</taxon>
        <taxon>Heunggongvirae</taxon>
        <taxon>Uroviricota</taxon>
        <taxon>Caudoviricetes</taxon>
    </lineage>
</organism>
<sequence length="257" mass="29204">MLAVLFHDISSNVLIVFLDTVNVKLPSVPIFPAFGTYGFFTGAGVVLFVVVGFFVVLFEGVGFFVVFELFAAAFGTFSFCPTFILVVFRLFSFFRLAVVVLYFFAIFARVSPFLTVYVLVLLLVFFAAFAFAFCVLAFVFFAATATTSLKYIHHRPHTGQTGIKQYRLYLVSIFCVGTLSADHQKSCCRILQILPLLYLLLLLSRFQYAPDFQFLQRLRHNPLPCSFLSGTMPVTVPVWLCNRLRFYVLLYLSCTFR</sequence>
<keyword evidence="1" id="KW-0472">Membrane</keyword>
<feature type="transmembrane region" description="Helical" evidence="1">
    <location>
        <begin position="34"/>
        <end position="57"/>
    </location>
</feature>
<accession>A0A8S5UFQ6</accession>
<name>A0A8S5UFQ6_9CAUD</name>
<keyword evidence="1" id="KW-0812">Transmembrane</keyword>
<feature type="transmembrane region" description="Helical" evidence="1">
    <location>
        <begin position="63"/>
        <end position="86"/>
    </location>
</feature>
<keyword evidence="1" id="KW-1133">Transmembrane helix</keyword>
<evidence type="ECO:0000313" key="2">
    <source>
        <dbReference type="EMBL" id="DAF93317.1"/>
    </source>
</evidence>
<feature type="transmembrane region" description="Helical" evidence="1">
    <location>
        <begin position="116"/>
        <end position="145"/>
    </location>
</feature>
<proteinExistence type="predicted"/>